<organism evidence="1 2">
    <name type="scientific">Sphingomonas paucimobilis</name>
    <name type="common">Pseudomonas paucimobilis</name>
    <dbReference type="NCBI Taxonomy" id="13689"/>
    <lineage>
        <taxon>Bacteria</taxon>
        <taxon>Pseudomonadati</taxon>
        <taxon>Pseudomonadota</taxon>
        <taxon>Alphaproteobacteria</taxon>
        <taxon>Sphingomonadales</taxon>
        <taxon>Sphingomonadaceae</taxon>
        <taxon>Sphingomonas</taxon>
    </lineage>
</organism>
<dbReference type="Proteomes" id="UP000550136">
    <property type="component" value="Unassembled WGS sequence"/>
</dbReference>
<dbReference type="EMBL" id="JABEOU010000064">
    <property type="protein sequence ID" value="NNG59801.1"/>
    <property type="molecule type" value="Genomic_DNA"/>
</dbReference>
<comment type="caution">
    <text evidence="1">The sequence shown here is derived from an EMBL/GenBank/DDBJ whole genome shotgun (WGS) entry which is preliminary data.</text>
</comment>
<proteinExistence type="predicted"/>
<dbReference type="AlphaFoldDB" id="A0A7Y2PG41"/>
<evidence type="ECO:0000313" key="1">
    <source>
        <dbReference type="EMBL" id="NNG59801.1"/>
    </source>
</evidence>
<accession>A0A7Y2PG41</accession>
<gene>
    <name evidence="1" type="ORF">HKX06_20885</name>
</gene>
<protein>
    <submittedName>
        <fullName evidence="1">Uncharacterized protein</fullName>
    </submittedName>
</protein>
<dbReference type="RefSeq" id="WP_170171035.1">
    <property type="nucleotide sequence ID" value="NZ_JABEOU010000064.1"/>
</dbReference>
<reference evidence="1 2" key="1">
    <citation type="submission" date="2020-05" db="EMBL/GenBank/DDBJ databases">
        <title>Draft Genome Sequences of Sphingomonas sp. Isolated from the International Space Station.</title>
        <authorList>
            <person name="Bijlani S."/>
            <person name="Singh N.K."/>
            <person name="Mason C.E."/>
            <person name="Wang C.C."/>
            <person name="Venkateswaran K."/>
        </authorList>
    </citation>
    <scope>NUCLEOTIDE SEQUENCE [LARGE SCALE GENOMIC DNA]</scope>
    <source>
        <strain evidence="1 2">FKI-L5-BR-P1</strain>
    </source>
</reference>
<name>A0A7Y2PG41_SPHPI</name>
<sequence>MSGMMARVLQQPDPAADPIAISDAYRLIRSCPEPDRARQELEADIICGDLKPVATRAIYRQSNKTLMPAKNPVPVDGKVWARIEADEQTDAFWTGNVVRLSGSGGGAVDLMAIVVAPARIVEVANRHGAEQATSSRSRPNAGAPVRKHVPAIDFVMRYLRELPEGRRNRLKSTTIAAMLDAAFHKFGGKSIRQRGLEDLAAQVQRELAATRVDAELVAEFDKLAGV</sequence>
<evidence type="ECO:0000313" key="2">
    <source>
        <dbReference type="Proteomes" id="UP000550136"/>
    </source>
</evidence>